<comment type="caution">
    <text evidence="1">The sequence shown here is derived from an EMBL/GenBank/DDBJ whole genome shotgun (WGS) entry which is preliminary data.</text>
</comment>
<evidence type="ECO:0000313" key="2">
    <source>
        <dbReference type="Proteomes" id="UP000221369"/>
    </source>
</evidence>
<dbReference type="NCBIfam" id="TIGR04088">
    <property type="entry name" value="cognate_SipW"/>
    <property type="match status" value="1"/>
</dbReference>
<keyword evidence="2" id="KW-1185">Reference proteome</keyword>
<evidence type="ECO:0000313" key="1">
    <source>
        <dbReference type="EMBL" id="PFG29410.1"/>
    </source>
</evidence>
<dbReference type="AlphaFoldDB" id="A0A2A9DU17"/>
<proteinExistence type="predicted"/>
<reference evidence="1 2" key="1">
    <citation type="submission" date="2017-10" db="EMBL/GenBank/DDBJ databases">
        <title>Sequencing the genomes of 1000 actinobacteria strains.</title>
        <authorList>
            <person name="Klenk H.-P."/>
        </authorList>
    </citation>
    <scope>NUCLEOTIDE SEQUENCE [LARGE SCALE GENOMIC DNA]</scope>
    <source>
        <strain evidence="1 2">DSM 21798</strain>
    </source>
</reference>
<name>A0A2A9DU17_9MICO</name>
<protein>
    <submittedName>
        <fullName evidence="1">Alternate signal-mediated exported protein</fullName>
    </submittedName>
</protein>
<dbReference type="InterPro" id="IPR023833">
    <property type="entry name" value="Signal_pept_SipW-depend-type"/>
</dbReference>
<dbReference type="InterPro" id="IPR024006">
    <property type="entry name" value="Alt_signal_exp_actinobact"/>
</dbReference>
<dbReference type="Proteomes" id="UP000221369">
    <property type="component" value="Unassembled WGS sequence"/>
</dbReference>
<dbReference type="NCBIfam" id="TIGR04089">
    <property type="entry name" value="exp_by_SipW_III"/>
    <property type="match status" value="1"/>
</dbReference>
<sequence>MKKLTKATLAGALGVVLLAGGTTFALWNDSATVNGGTVNSGTLALTPSETGTWNDLSSGTPQEITDISAFLIVPGDEIQFTSSYTVGASGDNLTATIDVSDPVDAAGDAELVAATTVTQSFTDESGTPVADGAITSANNGDVITVTVNIVFDSTTEGTLAQGQTLNLADLTVTLTQTTTP</sequence>
<dbReference type="EMBL" id="PDJE01000001">
    <property type="protein sequence ID" value="PFG29410.1"/>
    <property type="molecule type" value="Genomic_DNA"/>
</dbReference>
<organism evidence="1 2">
    <name type="scientific">Paramicrobacterium agarici</name>
    <dbReference type="NCBI Taxonomy" id="630514"/>
    <lineage>
        <taxon>Bacteria</taxon>
        <taxon>Bacillati</taxon>
        <taxon>Actinomycetota</taxon>
        <taxon>Actinomycetes</taxon>
        <taxon>Micrococcales</taxon>
        <taxon>Microbacteriaceae</taxon>
        <taxon>Paramicrobacterium</taxon>
    </lineage>
</organism>
<dbReference type="RefSeq" id="WP_169923356.1">
    <property type="nucleotide sequence ID" value="NZ_PDJE01000001.1"/>
</dbReference>
<accession>A0A2A9DU17</accession>
<gene>
    <name evidence="1" type="ORF">ATJ78_0315</name>
</gene>